<evidence type="ECO:0000313" key="4">
    <source>
        <dbReference type="Proteomes" id="UP000541610"/>
    </source>
</evidence>
<accession>A0A7J6NCM1</accession>
<sequence>MFRSSARGRPARLAGVINEGVDRVDDRMRSHMSQLDDNMPKKTHKEDVFVTPELGSSDRVPVLSRGLRGSLNQAREIAKTIEQNVISRGRTNSQRPPDCSETARNMCEESASCGVGDHDDQHSYRVKMKVIGATGLPDLSGEKWLGGCCDAYARIAFNGEIIETAAVDNCREPVWDCTRVFERIPQREVWFEVEVWDKRKGVVADVLIGQSDKQGARLDLVFQHMGADIRVPIRNAYGEANPTVALRLEAERWTLVQFYVTALEAADGSHLDEDHLVKLSLSEDLNQTSYLRIPDSSVPIEVSTVEVPLSRPDSKIKAVARLMRRERRFIGDPVEHEVAIFEIPVIPLESPLDTTRVLSTRDRQCHYELHFCSRLHPARENGFVVPPVPMPDSICGDHVNWNIWVGYPDRSSRCPVHNGHEFVAEIRSSPFWQEEADGSCLVPGRIQLSGPATQNECEMVLIFRDSSSTDGVAFSRFIARESGPISLSPSTLCKTCCWTRVEISCELMPWIYLYLDTARGEVEASVGERRLRLVTNRSVIVALNETSTFIKFPQHEKEFFLPNYLKRESMHPAYVNITLGDTLVRLSWSLLPAALSTAQSKIGENCGKAPDGGLRRLALKVNSATKLPAEACLVRLDVCPRGTAISASAMPSKDADELIKIVCKEPRYTKRVDPSRHVIFESDLTVDSTNGSILACTVIDSEGSALCLGYLDPDTPKVAREHTVSLNPAGSLLITSCHVSKKWPTVVLHEVEQESGSAGRLECSTGHEVTIPVPDLLCLGDRAPDAVVVPPPTDSTGQEISGRMTRDFNTG</sequence>
<evidence type="ECO:0000313" key="3">
    <source>
        <dbReference type="EMBL" id="KAF4681220.1"/>
    </source>
</evidence>
<evidence type="ECO:0000259" key="2">
    <source>
        <dbReference type="PROSITE" id="PS50004"/>
    </source>
</evidence>
<protein>
    <recommendedName>
        <fullName evidence="2">C2 domain-containing protein</fullName>
    </recommendedName>
</protein>
<dbReference type="EMBL" id="JABANP010000533">
    <property type="protein sequence ID" value="KAF4681220.1"/>
    <property type="molecule type" value="Genomic_DNA"/>
</dbReference>
<dbReference type="Proteomes" id="UP000541610">
    <property type="component" value="Unassembled WGS sequence"/>
</dbReference>
<dbReference type="OrthoDB" id="1562946at2759"/>
<dbReference type="AlphaFoldDB" id="A0A7J6NCM1"/>
<dbReference type="PROSITE" id="PS50004">
    <property type="entry name" value="C2"/>
    <property type="match status" value="1"/>
</dbReference>
<dbReference type="InterPro" id="IPR035892">
    <property type="entry name" value="C2_domain_sf"/>
</dbReference>
<dbReference type="Pfam" id="PF00168">
    <property type="entry name" value="C2"/>
    <property type="match status" value="1"/>
</dbReference>
<gene>
    <name evidence="3" type="ORF">FOZ60_012439</name>
</gene>
<dbReference type="Gene3D" id="2.60.40.150">
    <property type="entry name" value="C2 domain"/>
    <property type="match status" value="1"/>
</dbReference>
<dbReference type="SUPFAM" id="SSF49562">
    <property type="entry name" value="C2 domain (Calcium/lipid-binding domain, CaLB)"/>
    <property type="match status" value="1"/>
</dbReference>
<reference evidence="3 4" key="1">
    <citation type="submission" date="2020-04" db="EMBL/GenBank/DDBJ databases">
        <title>Perkinsus olseni comparative genomics.</title>
        <authorList>
            <person name="Bogema D.R."/>
        </authorList>
    </citation>
    <scope>NUCLEOTIDE SEQUENCE [LARGE SCALE GENOMIC DNA]</scope>
    <source>
        <strain evidence="3">00978-12</strain>
    </source>
</reference>
<comment type="caution">
    <text evidence="3">The sequence shown here is derived from an EMBL/GenBank/DDBJ whole genome shotgun (WGS) entry which is preliminary data.</text>
</comment>
<feature type="region of interest" description="Disordered" evidence="1">
    <location>
        <begin position="791"/>
        <end position="811"/>
    </location>
</feature>
<organism evidence="3 4">
    <name type="scientific">Perkinsus olseni</name>
    <name type="common">Perkinsus atlanticus</name>
    <dbReference type="NCBI Taxonomy" id="32597"/>
    <lineage>
        <taxon>Eukaryota</taxon>
        <taxon>Sar</taxon>
        <taxon>Alveolata</taxon>
        <taxon>Perkinsozoa</taxon>
        <taxon>Perkinsea</taxon>
        <taxon>Perkinsida</taxon>
        <taxon>Perkinsidae</taxon>
        <taxon>Perkinsus</taxon>
    </lineage>
</organism>
<dbReference type="CDD" id="cd00030">
    <property type="entry name" value="C2"/>
    <property type="match status" value="1"/>
</dbReference>
<name>A0A7J6NCM1_PEROL</name>
<dbReference type="InterPro" id="IPR000008">
    <property type="entry name" value="C2_dom"/>
</dbReference>
<proteinExistence type="predicted"/>
<evidence type="ECO:0000256" key="1">
    <source>
        <dbReference type="SAM" id="MobiDB-lite"/>
    </source>
</evidence>
<feature type="domain" description="C2" evidence="2">
    <location>
        <begin position="106"/>
        <end position="231"/>
    </location>
</feature>